<dbReference type="GO" id="GO:0030313">
    <property type="term" value="C:cell envelope"/>
    <property type="evidence" value="ECO:0007669"/>
    <property type="project" value="UniProtKB-SubCell"/>
</dbReference>
<dbReference type="Gene3D" id="2.40.50.100">
    <property type="match status" value="1"/>
</dbReference>
<dbReference type="PANTHER" id="PTHR30386:SF19">
    <property type="entry name" value="MULTIDRUG EXPORT PROTEIN EMRA-RELATED"/>
    <property type="match status" value="1"/>
</dbReference>
<evidence type="ECO:0000256" key="1">
    <source>
        <dbReference type="ARBA" id="ARBA00004196"/>
    </source>
</evidence>
<dbReference type="Gene3D" id="2.40.30.170">
    <property type="match status" value="1"/>
</dbReference>
<dbReference type="KEGG" id="msea:METESE_30820"/>
<dbReference type="Pfam" id="PF25917">
    <property type="entry name" value="BSH_RND"/>
    <property type="match status" value="1"/>
</dbReference>
<dbReference type="EMBL" id="AP027081">
    <property type="protein sequence ID" value="BDU78124.1"/>
    <property type="molecule type" value="Genomic_DNA"/>
</dbReference>
<feature type="domain" description="Multidrug resistance protein MdtA-like barrel-sandwich hybrid" evidence="2">
    <location>
        <begin position="46"/>
        <end position="227"/>
    </location>
</feature>
<dbReference type="GO" id="GO:0055085">
    <property type="term" value="P:transmembrane transport"/>
    <property type="evidence" value="ECO:0007669"/>
    <property type="project" value="InterPro"/>
</dbReference>
<dbReference type="Gene3D" id="1.10.287.470">
    <property type="entry name" value="Helix hairpin bin"/>
    <property type="match status" value="2"/>
</dbReference>
<comment type="subcellular location">
    <subcellularLocation>
        <location evidence="1">Cell envelope</location>
    </subcellularLocation>
</comment>
<dbReference type="InterPro" id="IPR058625">
    <property type="entry name" value="MdtA-like_BSH"/>
</dbReference>
<dbReference type="Proteomes" id="UP001228113">
    <property type="component" value="Chromosome"/>
</dbReference>
<dbReference type="RefSeq" id="WP_243329531.1">
    <property type="nucleotide sequence ID" value="NZ_AP027081.1"/>
</dbReference>
<dbReference type="InterPro" id="IPR058634">
    <property type="entry name" value="AaeA-lik-b-barrel"/>
</dbReference>
<name>A0AA48KDC0_9BACT</name>
<dbReference type="SUPFAM" id="SSF111369">
    <property type="entry name" value="HlyD-like secretion proteins"/>
    <property type="match status" value="2"/>
</dbReference>
<protein>
    <submittedName>
        <fullName evidence="4">RND transporter</fullName>
    </submittedName>
</protein>
<dbReference type="PANTHER" id="PTHR30386">
    <property type="entry name" value="MEMBRANE FUSION SUBUNIT OF EMRAB-TOLC MULTIDRUG EFFLUX PUMP"/>
    <property type="match status" value="1"/>
</dbReference>
<evidence type="ECO:0000259" key="3">
    <source>
        <dbReference type="Pfam" id="PF25963"/>
    </source>
</evidence>
<organism evidence="4 5">
    <name type="scientific">Mesoterricola sediminis</name>
    <dbReference type="NCBI Taxonomy" id="2927980"/>
    <lineage>
        <taxon>Bacteria</taxon>
        <taxon>Pseudomonadati</taxon>
        <taxon>Acidobacteriota</taxon>
        <taxon>Holophagae</taxon>
        <taxon>Holophagales</taxon>
        <taxon>Holophagaceae</taxon>
        <taxon>Mesoterricola</taxon>
    </lineage>
</organism>
<proteinExistence type="predicted"/>
<dbReference type="AlphaFoldDB" id="A0AA48KDC0"/>
<sequence>MLSKKWISLAAILAVAAAGTAWGVARWRHGQVFIGTDNAYVKGHVTSVASRIPGPLLTVEVTDNQFVRAGQVLATVDPRDFDANAARAEASLQEASSSVTLDQARVAQAQAQVEAALSQKKLAETELARFKALYERQSIAKQKFDHVQTQAEVAGAQVDAARKQVAAAQGLLSVSRGKVAGAQAALAAAKLQRSYCTIVAPCDGYVSRKMGEAGMVVAPGQPICAIVPLGQEEVWIEANFKETQLRRVRPGQPVKLVADLDEKAVFGGRVESISAGTGAAFSLLPAENATGNWVKVVQRVPVRIKLDPGADPAHRLRLGLTVSAEIDTRD</sequence>
<dbReference type="Pfam" id="PF25963">
    <property type="entry name" value="Beta-barrel_AAEA"/>
    <property type="match status" value="1"/>
</dbReference>
<keyword evidence="5" id="KW-1185">Reference proteome</keyword>
<reference evidence="4" key="1">
    <citation type="journal article" date="2023" name="Int. J. Syst. Evol. Microbiol.">
        <title>Mesoterricola silvestris gen. nov., sp. nov., Mesoterricola sediminis sp. nov., Geothrix oryzae sp. nov., Geothrix edaphica sp. nov., Geothrix rubra sp. nov., and Geothrix limicola sp. nov., six novel members of Acidobacteriota isolated from soils.</title>
        <authorList>
            <person name="Itoh H."/>
            <person name="Sugisawa Y."/>
            <person name="Mise K."/>
            <person name="Xu Z."/>
            <person name="Kuniyasu M."/>
            <person name="Ushijima N."/>
            <person name="Kawano K."/>
            <person name="Kobayashi E."/>
            <person name="Shiratori Y."/>
            <person name="Masuda Y."/>
            <person name="Senoo K."/>
        </authorList>
    </citation>
    <scope>NUCLEOTIDE SEQUENCE</scope>
    <source>
        <strain evidence="4">W786</strain>
    </source>
</reference>
<gene>
    <name evidence="4" type="ORF">METESE_30820</name>
</gene>
<dbReference type="InterPro" id="IPR050739">
    <property type="entry name" value="MFP"/>
</dbReference>
<evidence type="ECO:0000313" key="5">
    <source>
        <dbReference type="Proteomes" id="UP001228113"/>
    </source>
</evidence>
<accession>A0AA48KDC0</accession>
<evidence type="ECO:0000313" key="4">
    <source>
        <dbReference type="EMBL" id="BDU78124.1"/>
    </source>
</evidence>
<evidence type="ECO:0000259" key="2">
    <source>
        <dbReference type="Pfam" id="PF25917"/>
    </source>
</evidence>
<feature type="domain" description="p-hydroxybenzoic acid efflux pump subunit AaeA-like beta-barrel" evidence="3">
    <location>
        <begin position="235"/>
        <end position="323"/>
    </location>
</feature>